<name>A0A7Y0U3A1_9ACTO</name>
<gene>
    <name evidence="2" type="ORF">HHJ78_10975</name>
</gene>
<dbReference type="Gene3D" id="3.90.320.10">
    <property type="match status" value="1"/>
</dbReference>
<protein>
    <recommendedName>
        <fullName evidence="1">Putative exodeoxyribonuclease 8 PDDEXK-like domain-containing protein</fullName>
    </recommendedName>
</protein>
<proteinExistence type="predicted"/>
<dbReference type="EMBL" id="JABCUR010000014">
    <property type="protein sequence ID" value="NMW66007.1"/>
    <property type="molecule type" value="Genomic_DNA"/>
</dbReference>
<comment type="caution">
    <text evidence="2">The sequence shown here is derived from an EMBL/GenBank/DDBJ whole genome shotgun (WGS) entry which is preliminary data.</text>
</comment>
<evidence type="ECO:0000313" key="3">
    <source>
        <dbReference type="Proteomes" id="UP000578252"/>
    </source>
</evidence>
<dbReference type="AlphaFoldDB" id="A0A7Y0U3A1"/>
<evidence type="ECO:0000313" key="2">
    <source>
        <dbReference type="EMBL" id="NMW66007.1"/>
    </source>
</evidence>
<dbReference type="RefSeq" id="WP_169772505.1">
    <property type="nucleotide sequence ID" value="NZ_JABCUR010000014.1"/>
</dbReference>
<accession>A0A7Y0U3A1</accession>
<feature type="domain" description="Putative exodeoxyribonuclease 8 PDDEXK-like" evidence="1">
    <location>
        <begin position="44"/>
        <end position="230"/>
    </location>
</feature>
<reference evidence="2 3" key="1">
    <citation type="submission" date="2020-04" db="EMBL/GenBank/DDBJ databases">
        <title>Antimicrobial susceptibility and clonality of vaginal-derived multi-drug resistant Mobiluncus isolates in China.</title>
        <authorList>
            <person name="Zhang X."/>
        </authorList>
    </citation>
    <scope>NUCLEOTIDE SEQUENCE [LARGE SCALE GENOMIC DNA]</scope>
    <source>
        <strain evidence="2 3">13</strain>
    </source>
</reference>
<dbReference type="Proteomes" id="UP000578252">
    <property type="component" value="Unassembled WGS sequence"/>
</dbReference>
<evidence type="ECO:0000259" key="1">
    <source>
        <dbReference type="Pfam" id="PF12684"/>
    </source>
</evidence>
<dbReference type="InterPro" id="IPR011604">
    <property type="entry name" value="PDDEXK-like_dom_sf"/>
</dbReference>
<dbReference type="Pfam" id="PF12684">
    <property type="entry name" value="DUF3799"/>
    <property type="match status" value="1"/>
</dbReference>
<organism evidence="2 3">
    <name type="scientific">Mobiluncus mulieris</name>
    <dbReference type="NCBI Taxonomy" id="2052"/>
    <lineage>
        <taxon>Bacteria</taxon>
        <taxon>Bacillati</taxon>
        <taxon>Actinomycetota</taxon>
        <taxon>Actinomycetes</taxon>
        <taxon>Actinomycetales</taxon>
        <taxon>Actinomycetaceae</taxon>
        <taxon>Mobiluncus</taxon>
    </lineage>
</organism>
<sequence length="285" mass="32196">MKNKIAIVPDGLYSWSNAEYHAHREILGHSMAIEVIRHPQRLARALTHHAEPTPAQLKGSIWHSYMLEDGKDVEFLDYADFRTKEAKTARETALAEGKYPLLVKDRAELDQAKTVLHANPKIRELLEHPKGKPEVSLVVTDLATGVQIKARPDWLIENNGQITIVDYKTTSDGTCEAFEKTAGVFGYFVQVAWYKLTYSLLYPKISRKQIDFLFLAQETDPPYAAYLHRIDMDSEAMGYIWADQAMRLWQAHGGGNPDAWPPSAPEITQIIVPTWATRLPEGSLA</sequence>
<dbReference type="InterPro" id="IPR024432">
    <property type="entry name" value="Put_RecE_PDDEXK-like_dom"/>
</dbReference>